<evidence type="ECO:0000313" key="1">
    <source>
        <dbReference type="EMBL" id="KAF3575320.1"/>
    </source>
</evidence>
<accession>A0A8S9RQV0</accession>
<name>A0A8S9RQV0_BRACR</name>
<gene>
    <name evidence="1" type="ORF">F2Q69_00059686</name>
</gene>
<reference evidence="1" key="1">
    <citation type="submission" date="2019-12" db="EMBL/GenBank/DDBJ databases">
        <title>Genome sequencing and annotation of Brassica cretica.</title>
        <authorList>
            <person name="Studholme D.J."/>
            <person name="Sarris P."/>
        </authorList>
    </citation>
    <scope>NUCLEOTIDE SEQUENCE</scope>
    <source>
        <strain evidence="1">PFS-109/04</strain>
        <tissue evidence="1">Leaf</tissue>
    </source>
</reference>
<dbReference type="EMBL" id="QGKX02000095">
    <property type="protein sequence ID" value="KAF3575320.1"/>
    <property type="molecule type" value="Genomic_DNA"/>
</dbReference>
<evidence type="ECO:0000313" key="2">
    <source>
        <dbReference type="Proteomes" id="UP000712600"/>
    </source>
</evidence>
<dbReference type="AlphaFoldDB" id="A0A8S9RQV0"/>
<comment type="caution">
    <text evidence="1">The sequence shown here is derived from an EMBL/GenBank/DDBJ whole genome shotgun (WGS) entry which is preliminary data.</text>
</comment>
<dbReference type="Proteomes" id="UP000712600">
    <property type="component" value="Unassembled WGS sequence"/>
</dbReference>
<sequence>MLLRFSSNNKHAINSINITVGVKNERSEVNERVNPAQKPLAGELNRHAGQLAGELNHHAGQLTGELSHRAGQLAGKLNRRVVTFADEFGLSNLLRLPYLPYSCDIQPSGPYTSRFVSIKVILEVL</sequence>
<organism evidence="1 2">
    <name type="scientific">Brassica cretica</name>
    <name type="common">Mustard</name>
    <dbReference type="NCBI Taxonomy" id="69181"/>
    <lineage>
        <taxon>Eukaryota</taxon>
        <taxon>Viridiplantae</taxon>
        <taxon>Streptophyta</taxon>
        <taxon>Embryophyta</taxon>
        <taxon>Tracheophyta</taxon>
        <taxon>Spermatophyta</taxon>
        <taxon>Magnoliopsida</taxon>
        <taxon>eudicotyledons</taxon>
        <taxon>Gunneridae</taxon>
        <taxon>Pentapetalae</taxon>
        <taxon>rosids</taxon>
        <taxon>malvids</taxon>
        <taxon>Brassicales</taxon>
        <taxon>Brassicaceae</taxon>
        <taxon>Brassiceae</taxon>
        <taxon>Brassica</taxon>
    </lineage>
</organism>
<protein>
    <submittedName>
        <fullName evidence="1">Uncharacterized protein</fullName>
    </submittedName>
</protein>
<proteinExistence type="predicted"/>